<dbReference type="PANTHER" id="PTHR30522">
    <property type="entry name" value="NUCLEOSIDE TRIPHOSPHATE PYROPHOSPHOHYDROLASE"/>
    <property type="match status" value="1"/>
</dbReference>
<organism evidence="1 2">
    <name type="scientific">Sinorhizobium terangae</name>
    <dbReference type="NCBI Taxonomy" id="110322"/>
    <lineage>
        <taxon>Bacteria</taxon>
        <taxon>Pseudomonadati</taxon>
        <taxon>Pseudomonadota</taxon>
        <taxon>Alphaproteobacteria</taxon>
        <taxon>Hyphomicrobiales</taxon>
        <taxon>Rhizobiaceae</taxon>
        <taxon>Sinorhizobium/Ensifer group</taxon>
        <taxon>Sinorhizobium</taxon>
    </lineage>
</organism>
<name>A0A6N7LJG5_SINTE</name>
<dbReference type="PANTHER" id="PTHR30522:SF0">
    <property type="entry name" value="NUCLEOSIDE TRIPHOSPHATE PYROPHOSPHOHYDROLASE"/>
    <property type="match status" value="1"/>
</dbReference>
<comment type="caution">
    <text evidence="1">The sequence shown here is derived from an EMBL/GenBank/DDBJ whole genome shotgun (WGS) entry which is preliminary data.</text>
</comment>
<reference evidence="1 2" key="1">
    <citation type="journal article" date="2013" name="Genome Biol.">
        <title>Comparative genomics of the core and accessory genomes of 48 Sinorhizobium strains comprising five genospecies.</title>
        <authorList>
            <person name="Sugawara M."/>
            <person name="Epstein B."/>
            <person name="Badgley B.D."/>
            <person name="Unno T."/>
            <person name="Xu L."/>
            <person name="Reese J."/>
            <person name="Gyaneshwar P."/>
            <person name="Denny R."/>
            <person name="Mudge J."/>
            <person name="Bharti A.K."/>
            <person name="Farmer A.D."/>
            <person name="May G.D."/>
            <person name="Woodward J.E."/>
            <person name="Medigue C."/>
            <person name="Vallenet D."/>
            <person name="Lajus A."/>
            <person name="Rouy Z."/>
            <person name="Martinez-Vaz B."/>
            <person name="Tiffin P."/>
            <person name="Young N.D."/>
            <person name="Sadowsky M.J."/>
        </authorList>
    </citation>
    <scope>NUCLEOTIDE SEQUENCE [LARGE SCALE GENOMIC DNA]</scope>
    <source>
        <strain evidence="1 2">USDA4894</strain>
    </source>
</reference>
<proteinExistence type="predicted"/>
<protein>
    <recommendedName>
        <fullName evidence="3">NTP pyrophosphohydrolase MazG putative catalytic core domain-containing protein</fullName>
    </recommendedName>
</protein>
<dbReference type="GO" id="GO:0047429">
    <property type="term" value="F:nucleoside triphosphate diphosphatase activity"/>
    <property type="evidence" value="ECO:0007669"/>
    <property type="project" value="InterPro"/>
</dbReference>
<dbReference type="GO" id="GO:0046047">
    <property type="term" value="P:TTP catabolic process"/>
    <property type="evidence" value="ECO:0007669"/>
    <property type="project" value="TreeGrafter"/>
</dbReference>
<evidence type="ECO:0008006" key="3">
    <source>
        <dbReference type="Google" id="ProtNLM"/>
    </source>
</evidence>
<dbReference type="Proteomes" id="UP000439983">
    <property type="component" value="Unassembled WGS sequence"/>
</dbReference>
<dbReference type="InterPro" id="IPR048011">
    <property type="entry name" value="NTP-PPase_MazG-like_C"/>
</dbReference>
<dbReference type="InterPro" id="IPR011551">
    <property type="entry name" value="NTP_PyrPHydrolase_MazG"/>
</dbReference>
<dbReference type="GO" id="GO:0006203">
    <property type="term" value="P:dGTP catabolic process"/>
    <property type="evidence" value="ECO:0007669"/>
    <property type="project" value="TreeGrafter"/>
</dbReference>
<dbReference type="GO" id="GO:0046052">
    <property type="term" value="P:UTP catabolic process"/>
    <property type="evidence" value="ECO:0007669"/>
    <property type="project" value="TreeGrafter"/>
</dbReference>
<keyword evidence="2" id="KW-1185">Reference proteome</keyword>
<sequence>MTNTLSASEKIQSDAAREGFAWPDIVAALDKVQEELDELRECADNCDSNAFFEEFGDLLFACVGLAIPSGRSAVSALQHANHKFSERYSRMKRGMTEAGQDLCSSSLKEKLEHWNVCK</sequence>
<evidence type="ECO:0000313" key="2">
    <source>
        <dbReference type="Proteomes" id="UP000439983"/>
    </source>
</evidence>
<accession>A0A6N7LJG5</accession>
<dbReference type="EMBL" id="WITC01000096">
    <property type="protein sequence ID" value="MQX17450.1"/>
    <property type="molecule type" value="Genomic_DNA"/>
</dbReference>
<dbReference type="Gene3D" id="1.10.287.1080">
    <property type="entry name" value="MazG-like"/>
    <property type="match status" value="1"/>
</dbReference>
<evidence type="ECO:0000313" key="1">
    <source>
        <dbReference type="EMBL" id="MQX17450.1"/>
    </source>
</evidence>
<dbReference type="GO" id="GO:0046081">
    <property type="term" value="P:dUTP catabolic process"/>
    <property type="evidence" value="ECO:0007669"/>
    <property type="project" value="TreeGrafter"/>
</dbReference>
<gene>
    <name evidence="1" type="ORF">GHK62_22630</name>
</gene>
<dbReference type="CDD" id="cd11529">
    <property type="entry name" value="NTP-PPase_MazG_Cterm"/>
    <property type="match status" value="1"/>
</dbReference>
<dbReference type="RefSeq" id="WP_153441322.1">
    <property type="nucleotide sequence ID" value="NZ_JACIGA010000021.1"/>
</dbReference>
<dbReference type="GO" id="GO:0046061">
    <property type="term" value="P:dATP catabolic process"/>
    <property type="evidence" value="ECO:0007669"/>
    <property type="project" value="TreeGrafter"/>
</dbReference>
<dbReference type="OrthoDB" id="9808939at2"/>
<dbReference type="GO" id="GO:0046076">
    <property type="term" value="P:dTTP catabolic process"/>
    <property type="evidence" value="ECO:0007669"/>
    <property type="project" value="TreeGrafter"/>
</dbReference>
<dbReference type="AlphaFoldDB" id="A0A6N7LJG5"/>
<dbReference type="SUPFAM" id="SSF101386">
    <property type="entry name" value="all-alpha NTP pyrophosphatases"/>
    <property type="match status" value="1"/>
</dbReference>